<reference evidence="2" key="1">
    <citation type="submission" date="2019-08" db="EMBL/GenBank/DDBJ databases">
        <authorList>
            <person name="Kucharzyk K."/>
            <person name="Murdoch R.W."/>
            <person name="Higgins S."/>
            <person name="Loffler F."/>
        </authorList>
    </citation>
    <scope>NUCLEOTIDE SEQUENCE</scope>
</reference>
<protein>
    <submittedName>
        <fullName evidence="2">Uncharacterized protein</fullName>
    </submittedName>
</protein>
<dbReference type="AlphaFoldDB" id="A0A645GF43"/>
<keyword evidence="1" id="KW-0812">Transmembrane</keyword>
<organism evidence="2">
    <name type="scientific">bioreactor metagenome</name>
    <dbReference type="NCBI Taxonomy" id="1076179"/>
    <lineage>
        <taxon>unclassified sequences</taxon>
        <taxon>metagenomes</taxon>
        <taxon>ecological metagenomes</taxon>
    </lineage>
</organism>
<name>A0A645GF43_9ZZZZ</name>
<gene>
    <name evidence="2" type="ORF">SDC9_172168</name>
</gene>
<keyword evidence="1" id="KW-0472">Membrane</keyword>
<evidence type="ECO:0000313" key="2">
    <source>
        <dbReference type="EMBL" id="MPN24766.1"/>
    </source>
</evidence>
<evidence type="ECO:0000256" key="1">
    <source>
        <dbReference type="SAM" id="Phobius"/>
    </source>
</evidence>
<proteinExistence type="predicted"/>
<sequence>MVGNGARVVETFRLDEHHLQLCGCMDVDHFVAALRGILRNTGRDFVIRFRNKVHLFVHLVFKIVILGIAHQILEFLN</sequence>
<keyword evidence="1" id="KW-1133">Transmembrane helix</keyword>
<dbReference type="EMBL" id="VSSQ01073716">
    <property type="protein sequence ID" value="MPN24766.1"/>
    <property type="molecule type" value="Genomic_DNA"/>
</dbReference>
<comment type="caution">
    <text evidence="2">The sequence shown here is derived from an EMBL/GenBank/DDBJ whole genome shotgun (WGS) entry which is preliminary data.</text>
</comment>
<feature type="transmembrane region" description="Helical" evidence="1">
    <location>
        <begin position="53"/>
        <end position="73"/>
    </location>
</feature>
<accession>A0A645GF43</accession>